<dbReference type="EMBL" id="UGYO01000002">
    <property type="protein sequence ID" value="SUJ02657.1"/>
    <property type="molecule type" value="Genomic_DNA"/>
</dbReference>
<dbReference type="InterPro" id="IPR054222">
    <property type="entry name" value="DUF6942"/>
</dbReference>
<accession>A0A380BK90</accession>
<sequence length="159" mass="17660">MHAHSTPSFPLRIGNDLAKARVYLPNPPTLPLDWHWQQSDAAAALIAANSNHWRKILVICAKIFAPDDDWRSFLQQGLFSQVALEIGATELVTDSGIALIAGNEAADKLNIADDAGQELTGAPGIQRLDQWRWKVPYLDYRQFPNASILLLRQALHCNP</sequence>
<dbReference type="RefSeq" id="WP_236574400.1">
    <property type="nucleotide sequence ID" value="NZ_AP024609.1"/>
</dbReference>
<dbReference type="AlphaFoldDB" id="A0A380BK90"/>
<keyword evidence="2" id="KW-1185">Reference proteome</keyword>
<proteinExistence type="predicted"/>
<protein>
    <submittedName>
        <fullName evidence="1">Uncharacterized protein</fullName>
    </submittedName>
</protein>
<reference evidence="1 2" key="1">
    <citation type="submission" date="2018-06" db="EMBL/GenBank/DDBJ databases">
        <authorList>
            <consortium name="Pathogen Informatics"/>
            <person name="Doyle S."/>
        </authorList>
    </citation>
    <scope>NUCLEOTIDE SEQUENCE [LARGE SCALE GENOMIC DNA]</scope>
    <source>
        <strain evidence="1 2">NCTC10738</strain>
    </source>
</reference>
<organism evidence="1 2">
    <name type="scientific">Shewanella algae</name>
    <dbReference type="NCBI Taxonomy" id="38313"/>
    <lineage>
        <taxon>Bacteria</taxon>
        <taxon>Pseudomonadati</taxon>
        <taxon>Pseudomonadota</taxon>
        <taxon>Gammaproteobacteria</taxon>
        <taxon>Alteromonadales</taxon>
        <taxon>Shewanellaceae</taxon>
        <taxon>Shewanella</taxon>
    </lineage>
</organism>
<dbReference type="Pfam" id="PF22098">
    <property type="entry name" value="DUF6942"/>
    <property type="match status" value="1"/>
</dbReference>
<dbReference type="Proteomes" id="UP000254069">
    <property type="component" value="Unassembled WGS sequence"/>
</dbReference>
<gene>
    <name evidence="1" type="ORF">NCTC10738_03508</name>
</gene>
<evidence type="ECO:0000313" key="1">
    <source>
        <dbReference type="EMBL" id="SUJ02657.1"/>
    </source>
</evidence>
<evidence type="ECO:0000313" key="2">
    <source>
        <dbReference type="Proteomes" id="UP000254069"/>
    </source>
</evidence>
<name>A0A380BK90_9GAMM</name>